<feature type="transmembrane region" description="Helical" evidence="1">
    <location>
        <begin position="12"/>
        <end position="32"/>
    </location>
</feature>
<dbReference type="SMART" id="SM00672">
    <property type="entry name" value="CAP10"/>
    <property type="match status" value="1"/>
</dbReference>
<dbReference type="EMBL" id="KN881628">
    <property type="protein sequence ID" value="KIY53132.1"/>
    <property type="molecule type" value="Genomic_DNA"/>
</dbReference>
<dbReference type="OrthoDB" id="541052at2759"/>
<evidence type="ECO:0000259" key="2">
    <source>
        <dbReference type="SMART" id="SM00672"/>
    </source>
</evidence>
<name>A0A0D7ANG6_9AGAR</name>
<keyword evidence="1" id="KW-1133">Transmembrane helix</keyword>
<protein>
    <recommendedName>
        <fullName evidence="2">Glycosyl transferase CAP10 domain-containing protein</fullName>
    </recommendedName>
</protein>
<sequence length="648" mass="74950">MRRALRRPLHLATLIATLGLIAFVGGFLRSWLFDSAPPRARHVKRARSETHTQVIWSRTTKTIYNSGSQPTEDPWDVAERERFARIVQDPSQHSFHSDGLLEVNEAASHPIYHLINRAENTWDEKLSRASKTLQEAVIQYKRRYGRAPPLGFDDWWYYVQEHNVQLPDEYDQIFFDIEPFWGMNPQDLQKTQQEWENKPNTWTLSKDTDEAISVVADTLPEDLMQREEMSEGARQLIELLAPVQEYIYPFRAVFSTSQSPTLLSDYELWKGALDAAAAGATVSISKAPQPKLHGWISACDPLSPAWTDGIDYNQPPLTHRKSVKSFIHDHRASMDPCEHPELFRLHGQFVSAYSVNDKGSGSTSYGPIPHPHLIPQFSYSPTLIHHDIMSAIPFDRIEALDDDPAAQDEKTDDRLYWRGDNSEMWHDEGISNPVRSENILCHFRYVRSVHGEMVEFLAPTKSNETRTGAPMRAKKSRYAPALLDVAFVDKPVECDDDTCKFLEEIFEFRKSPNAKTAGRYKYVLDVDDYGRSAQFRKLMNSHSLVFKSTIYPEWWLDRIQPWVHYVPVQVDYSDLFDSLLFFHGALDEPESGNDRLAKKIAEAGREWTKKFWRKEDVTAYMFRLLLEYARVMNPARDSMSFEYDEEET</sequence>
<keyword evidence="4" id="KW-1185">Reference proteome</keyword>
<gene>
    <name evidence="3" type="ORF">FISHEDRAFT_33968</name>
</gene>
<proteinExistence type="predicted"/>
<keyword evidence="1" id="KW-0812">Transmembrane</keyword>
<dbReference type="InterPro" id="IPR051091">
    <property type="entry name" value="O-Glucosyltr/Glycosyltrsf_90"/>
</dbReference>
<dbReference type="Proteomes" id="UP000054144">
    <property type="component" value="Unassembled WGS sequence"/>
</dbReference>
<feature type="domain" description="Glycosyl transferase CAP10" evidence="2">
    <location>
        <begin position="354"/>
        <end position="635"/>
    </location>
</feature>
<evidence type="ECO:0000256" key="1">
    <source>
        <dbReference type="SAM" id="Phobius"/>
    </source>
</evidence>
<dbReference type="PANTHER" id="PTHR12203:SF118">
    <property type="entry name" value="BETA-1,2-XYLOSYLTRANSFERASE 1"/>
    <property type="match status" value="1"/>
</dbReference>
<dbReference type="AlphaFoldDB" id="A0A0D7ANG6"/>
<keyword evidence="1" id="KW-0472">Membrane</keyword>
<evidence type="ECO:0000313" key="3">
    <source>
        <dbReference type="EMBL" id="KIY53132.1"/>
    </source>
</evidence>
<dbReference type="PANTHER" id="PTHR12203">
    <property type="entry name" value="KDEL LYS-ASP-GLU-LEU CONTAINING - RELATED"/>
    <property type="match status" value="1"/>
</dbReference>
<dbReference type="Pfam" id="PF05686">
    <property type="entry name" value="Glyco_transf_90"/>
    <property type="match status" value="1"/>
</dbReference>
<organism evidence="3 4">
    <name type="scientific">Fistulina hepatica ATCC 64428</name>
    <dbReference type="NCBI Taxonomy" id="1128425"/>
    <lineage>
        <taxon>Eukaryota</taxon>
        <taxon>Fungi</taxon>
        <taxon>Dikarya</taxon>
        <taxon>Basidiomycota</taxon>
        <taxon>Agaricomycotina</taxon>
        <taxon>Agaricomycetes</taxon>
        <taxon>Agaricomycetidae</taxon>
        <taxon>Agaricales</taxon>
        <taxon>Fistulinaceae</taxon>
        <taxon>Fistulina</taxon>
    </lineage>
</organism>
<reference evidence="3 4" key="1">
    <citation type="journal article" date="2015" name="Fungal Genet. Biol.">
        <title>Evolution of novel wood decay mechanisms in Agaricales revealed by the genome sequences of Fistulina hepatica and Cylindrobasidium torrendii.</title>
        <authorList>
            <person name="Floudas D."/>
            <person name="Held B.W."/>
            <person name="Riley R."/>
            <person name="Nagy L.G."/>
            <person name="Koehler G."/>
            <person name="Ransdell A.S."/>
            <person name="Younus H."/>
            <person name="Chow J."/>
            <person name="Chiniquy J."/>
            <person name="Lipzen A."/>
            <person name="Tritt A."/>
            <person name="Sun H."/>
            <person name="Haridas S."/>
            <person name="LaButti K."/>
            <person name="Ohm R.A."/>
            <person name="Kues U."/>
            <person name="Blanchette R.A."/>
            <person name="Grigoriev I.V."/>
            <person name="Minto R.E."/>
            <person name="Hibbett D.S."/>
        </authorList>
    </citation>
    <scope>NUCLEOTIDE SEQUENCE [LARGE SCALE GENOMIC DNA]</scope>
    <source>
        <strain evidence="3 4">ATCC 64428</strain>
    </source>
</reference>
<accession>A0A0D7ANG6</accession>
<evidence type="ECO:0000313" key="4">
    <source>
        <dbReference type="Proteomes" id="UP000054144"/>
    </source>
</evidence>
<dbReference type="InterPro" id="IPR006598">
    <property type="entry name" value="CAP10"/>
</dbReference>